<name>A0ABU1M0I9_9BURK</name>
<feature type="compositionally biased region" description="Basic and acidic residues" evidence="1">
    <location>
        <begin position="19"/>
        <end position="31"/>
    </location>
</feature>
<feature type="region of interest" description="Disordered" evidence="1">
    <location>
        <begin position="101"/>
        <end position="124"/>
    </location>
</feature>
<accession>A0ABU1M0I9</accession>
<comment type="caution">
    <text evidence="2">The sequence shown here is derived from an EMBL/GenBank/DDBJ whole genome shotgun (WGS) entry which is preliminary data.</text>
</comment>
<dbReference type="Proteomes" id="UP001264340">
    <property type="component" value="Unassembled WGS sequence"/>
</dbReference>
<gene>
    <name evidence="2" type="ORF">J2804_005958</name>
</gene>
<evidence type="ECO:0000313" key="3">
    <source>
        <dbReference type="Proteomes" id="UP001264340"/>
    </source>
</evidence>
<keyword evidence="3" id="KW-1185">Reference proteome</keyword>
<reference evidence="2 3" key="1">
    <citation type="submission" date="2023-07" db="EMBL/GenBank/DDBJ databases">
        <title>Sorghum-associated microbial communities from plants grown in Nebraska, USA.</title>
        <authorList>
            <person name="Schachtman D."/>
        </authorList>
    </citation>
    <scope>NUCLEOTIDE SEQUENCE [LARGE SCALE GENOMIC DNA]</scope>
    <source>
        <strain evidence="2 3">DS1316</strain>
    </source>
</reference>
<proteinExistence type="predicted"/>
<evidence type="ECO:0000256" key="1">
    <source>
        <dbReference type="SAM" id="MobiDB-lite"/>
    </source>
</evidence>
<protein>
    <submittedName>
        <fullName evidence="2">Uncharacterized protein</fullName>
    </submittedName>
</protein>
<organism evidence="2 3">
    <name type="scientific">Paraburkholderia terricola</name>
    <dbReference type="NCBI Taxonomy" id="169427"/>
    <lineage>
        <taxon>Bacteria</taxon>
        <taxon>Pseudomonadati</taxon>
        <taxon>Pseudomonadota</taxon>
        <taxon>Betaproteobacteria</taxon>
        <taxon>Burkholderiales</taxon>
        <taxon>Burkholderiaceae</taxon>
        <taxon>Paraburkholderia</taxon>
    </lineage>
</organism>
<feature type="region of interest" description="Disordered" evidence="1">
    <location>
        <begin position="1"/>
        <end position="31"/>
    </location>
</feature>
<sequence>MKVGVLDRTYPEWQQISEKPSHGERQQTAHDRRNDHFALPLAMLAGSKPYPPQNGYEHETLEHIQIGDGFYCMVNQKAEARPGKPRLDDRIKVVHVLVGSMEQREQDDGAGNRPPSLDNQTTSGVVALQSMHSLL</sequence>
<evidence type="ECO:0000313" key="2">
    <source>
        <dbReference type="EMBL" id="MDR6412522.1"/>
    </source>
</evidence>
<dbReference type="EMBL" id="JAVDRP010000020">
    <property type="protein sequence ID" value="MDR6412522.1"/>
    <property type="molecule type" value="Genomic_DNA"/>
</dbReference>